<dbReference type="GeneID" id="8850399"/>
<dbReference type="PANTHER" id="PTHR24188">
    <property type="entry name" value="ANKYRIN REPEAT PROTEIN"/>
    <property type="match status" value="1"/>
</dbReference>
<dbReference type="InterPro" id="IPR002110">
    <property type="entry name" value="Ankyrin_rpt"/>
</dbReference>
<reference evidence="4 5" key="1">
    <citation type="journal article" date="2010" name="Cell">
        <title>The genome of Naegleria gruberi illuminates early eukaryotic versatility.</title>
        <authorList>
            <person name="Fritz-Laylin L.K."/>
            <person name="Prochnik S.E."/>
            <person name="Ginger M.L."/>
            <person name="Dacks J.B."/>
            <person name="Carpenter M.L."/>
            <person name="Field M.C."/>
            <person name="Kuo A."/>
            <person name="Paredez A."/>
            <person name="Chapman J."/>
            <person name="Pham J."/>
            <person name="Shu S."/>
            <person name="Neupane R."/>
            <person name="Cipriano M."/>
            <person name="Mancuso J."/>
            <person name="Tu H."/>
            <person name="Salamov A."/>
            <person name="Lindquist E."/>
            <person name="Shapiro H."/>
            <person name="Lucas S."/>
            <person name="Grigoriev I.V."/>
            <person name="Cande W.Z."/>
            <person name="Fulton C."/>
            <person name="Rokhsar D.S."/>
            <person name="Dawson S.C."/>
        </authorList>
    </citation>
    <scope>NUCLEOTIDE SEQUENCE [LARGE SCALE GENOMIC DNA]</scope>
    <source>
        <strain evidence="4 5">NEG-M</strain>
    </source>
</reference>
<dbReference type="OrthoDB" id="539213at2759"/>
<dbReference type="AlphaFoldDB" id="D2V830"/>
<proteinExistence type="predicted"/>
<accession>D2V830</accession>
<protein>
    <submittedName>
        <fullName evidence="4">Predicted protein</fullName>
    </submittedName>
</protein>
<keyword evidence="5" id="KW-1185">Reference proteome</keyword>
<organism evidence="5">
    <name type="scientific">Naegleria gruberi</name>
    <name type="common">Amoeba</name>
    <dbReference type="NCBI Taxonomy" id="5762"/>
    <lineage>
        <taxon>Eukaryota</taxon>
        <taxon>Discoba</taxon>
        <taxon>Heterolobosea</taxon>
        <taxon>Tetramitia</taxon>
        <taxon>Eutetramitia</taxon>
        <taxon>Vahlkampfiidae</taxon>
        <taxon>Naegleria</taxon>
    </lineage>
</organism>
<keyword evidence="1" id="KW-0677">Repeat</keyword>
<dbReference type="Pfam" id="PF12796">
    <property type="entry name" value="Ank_2"/>
    <property type="match status" value="1"/>
</dbReference>
<dbReference type="InterPro" id="IPR036770">
    <property type="entry name" value="Ankyrin_rpt-contain_sf"/>
</dbReference>
<dbReference type="InParanoid" id="D2V830"/>
<dbReference type="PROSITE" id="PS50088">
    <property type="entry name" value="ANK_REPEAT"/>
    <property type="match status" value="1"/>
</dbReference>
<dbReference type="EMBL" id="GG738856">
    <property type="protein sequence ID" value="EFC47107.1"/>
    <property type="molecule type" value="Genomic_DNA"/>
</dbReference>
<evidence type="ECO:0000313" key="5">
    <source>
        <dbReference type="Proteomes" id="UP000006671"/>
    </source>
</evidence>
<dbReference type="PANTHER" id="PTHR24188:SF29">
    <property type="entry name" value="GH09064P"/>
    <property type="match status" value="1"/>
</dbReference>
<gene>
    <name evidence="4" type="ORF">NAEGRDRAFT_65010</name>
</gene>
<dbReference type="SUPFAM" id="SSF48403">
    <property type="entry name" value="Ankyrin repeat"/>
    <property type="match status" value="1"/>
</dbReference>
<evidence type="ECO:0000256" key="2">
    <source>
        <dbReference type="ARBA" id="ARBA00023043"/>
    </source>
</evidence>
<dbReference type="KEGG" id="ngr:NAEGRDRAFT_65010"/>
<dbReference type="VEuPathDB" id="AmoebaDB:NAEGRDRAFT_65010"/>
<dbReference type="Proteomes" id="UP000006671">
    <property type="component" value="Unassembled WGS sequence"/>
</dbReference>
<feature type="repeat" description="ANK" evidence="3">
    <location>
        <begin position="7"/>
        <end position="41"/>
    </location>
</feature>
<evidence type="ECO:0000256" key="3">
    <source>
        <dbReference type="PROSITE-ProRule" id="PRU00023"/>
    </source>
</evidence>
<dbReference type="Gene3D" id="1.25.40.20">
    <property type="entry name" value="Ankyrin repeat-containing domain"/>
    <property type="match status" value="1"/>
</dbReference>
<evidence type="ECO:0000256" key="1">
    <source>
        <dbReference type="ARBA" id="ARBA00022737"/>
    </source>
</evidence>
<dbReference type="SMART" id="SM00248">
    <property type="entry name" value="ANK"/>
    <property type="match status" value="4"/>
</dbReference>
<name>D2V830_NAEGR</name>
<evidence type="ECO:0000313" key="4">
    <source>
        <dbReference type="EMBL" id="EFC47107.1"/>
    </source>
</evidence>
<dbReference type="RefSeq" id="XP_002679851.1">
    <property type="nucleotide sequence ID" value="XM_002679805.1"/>
</dbReference>
<keyword evidence="2 3" id="KW-0040">ANK repeat</keyword>
<sequence length="280" mass="32511">MSMKTSNGATPLIHACRFKNTSLYIIQCLFSAGSQLLTKDNRNTSPFLAACESGNFDAVKFLYSKCKNKDLLFIVDSGKEDPLTKSVKSGNCEIMQWLLERVEREDDRKRALYYSVIYGNVQAFNILITIKFQDIDYNDLFNQCTTNPNLEIIKALHSKCTCLSAADYIRLSNRVKDNEKVKDELLKYSRMRREKLAWECVKPAYLIRVNGRKSECSNAILKDHPLSNICDDAFRLVCSYLIRKPSMNTYYDSDEFYYMTTFAHDRIESPYYGSDDDYYY</sequence>